<accession>A0ABP8PF66</accession>
<comment type="caution">
    <text evidence="1">The sequence shown here is derived from an EMBL/GenBank/DDBJ whole genome shotgun (WGS) entry which is preliminary data.</text>
</comment>
<reference evidence="2" key="1">
    <citation type="journal article" date="2019" name="Int. J. Syst. Evol. Microbiol.">
        <title>The Global Catalogue of Microorganisms (GCM) 10K type strain sequencing project: providing services to taxonomists for standard genome sequencing and annotation.</title>
        <authorList>
            <consortium name="The Broad Institute Genomics Platform"/>
            <consortium name="The Broad Institute Genome Sequencing Center for Infectious Disease"/>
            <person name="Wu L."/>
            <person name="Ma J."/>
        </authorList>
    </citation>
    <scope>NUCLEOTIDE SEQUENCE [LARGE SCALE GENOMIC DNA]</scope>
    <source>
        <strain evidence="2">JCM 32206</strain>
    </source>
</reference>
<dbReference type="RefSeq" id="WP_345349767.1">
    <property type="nucleotide sequence ID" value="NZ_BAABFB010000066.1"/>
</dbReference>
<evidence type="ECO:0000313" key="1">
    <source>
        <dbReference type="EMBL" id="GAA4486199.1"/>
    </source>
</evidence>
<gene>
    <name evidence="1" type="ORF">GCM10023094_42150</name>
</gene>
<name>A0ABP8PF66_9NOCA</name>
<proteinExistence type="predicted"/>
<evidence type="ECO:0000313" key="2">
    <source>
        <dbReference type="Proteomes" id="UP001501183"/>
    </source>
</evidence>
<dbReference type="EMBL" id="BAABFB010000066">
    <property type="protein sequence ID" value="GAA4486199.1"/>
    <property type="molecule type" value="Genomic_DNA"/>
</dbReference>
<protein>
    <submittedName>
        <fullName evidence="1">Uncharacterized protein</fullName>
    </submittedName>
</protein>
<keyword evidence="2" id="KW-1185">Reference proteome</keyword>
<sequence>MGSAEIIPFLDFASDFTGAISDFTGALSFFAGSSEAAGDLFGGAK</sequence>
<dbReference type="Proteomes" id="UP001501183">
    <property type="component" value="Unassembled WGS sequence"/>
</dbReference>
<organism evidence="1 2">
    <name type="scientific">Rhodococcus olei</name>
    <dbReference type="NCBI Taxonomy" id="2161675"/>
    <lineage>
        <taxon>Bacteria</taxon>
        <taxon>Bacillati</taxon>
        <taxon>Actinomycetota</taxon>
        <taxon>Actinomycetes</taxon>
        <taxon>Mycobacteriales</taxon>
        <taxon>Nocardiaceae</taxon>
        <taxon>Rhodococcus</taxon>
    </lineage>
</organism>